<evidence type="ECO:0000313" key="1">
    <source>
        <dbReference type="EMBL" id="KAJ8646636.1"/>
    </source>
</evidence>
<protein>
    <submittedName>
        <fullName evidence="1">Uncharacterized protein</fullName>
    </submittedName>
</protein>
<gene>
    <name evidence="1" type="ORF">MRB53_008384</name>
</gene>
<name>A0ACC2MLX1_PERAE</name>
<reference evidence="1 2" key="1">
    <citation type="journal article" date="2022" name="Hortic Res">
        <title>A haplotype resolved chromosomal level avocado genome allows analysis of novel avocado genes.</title>
        <authorList>
            <person name="Nath O."/>
            <person name="Fletcher S.J."/>
            <person name="Hayward A."/>
            <person name="Shaw L.M."/>
            <person name="Masouleh A.K."/>
            <person name="Furtado A."/>
            <person name="Henry R.J."/>
            <person name="Mitter N."/>
        </authorList>
    </citation>
    <scope>NUCLEOTIDE SEQUENCE [LARGE SCALE GENOMIC DNA]</scope>
    <source>
        <strain evidence="2">cv. Hass</strain>
    </source>
</reference>
<sequence>MVLDALRLNYTRTQRDVPGAAEVRLLPSPLQATWERRRRRSKRSLLCGRGVGIDVCYPSVEWRFRGCGNLDGRMQKMAGILGGIGSKSTRKIAGETEA</sequence>
<dbReference type="Proteomes" id="UP001234297">
    <property type="component" value="Chromosome 2"/>
</dbReference>
<organism evidence="1 2">
    <name type="scientific">Persea americana</name>
    <name type="common">Avocado</name>
    <dbReference type="NCBI Taxonomy" id="3435"/>
    <lineage>
        <taxon>Eukaryota</taxon>
        <taxon>Viridiplantae</taxon>
        <taxon>Streptophyta</taxon>
        <taxon>Embryophyta</taxon>
        <taxon>Tracheophyta</taxon>
        <taxon>Spermatophyta</taxon>
        <taxon>Magnoliopsida</taxon>
        <taxon>Magnoliidae</taxon>
        <taxon>Laurales</taxon>
        <taxon>Lauraceae</taxon>
        <taxon>Persea</taxon>
    </lineage>
</organism>
<comment type="caution">
    <text evidence="1">The sequence shown here is derived from an EMBL/GenBank/DDBJ whole genome shotgun (WGS) entry which is preliminary data.</text>
</comment>
<proteinExistence type="predicted"/>
<keyword evidence="2" id="KW-1185">Reference proteome</keyword>
<evidence type="ECO:0000313" key="2">
    <source>
        <dbReference type="Proteomes" id="UP001234297"/>
    </source>
</evidence>
<dbReference type="EMBL" id="CM056810">
    <property type="protein sequence ID" value="KAJ8646636.1"/>
    <property type="molecule type" value="Genomic_DNA"/>
</dbReference>
<accession>A0ACC2MLX1</accession>